<proteinExistence type="predicted"/>
<name>A0A0J6IC45_COCPO</name>
<dbReference type="VEuPathDB" id="FungiDB:CPAG_05558"/>
<dbReference type="EMBL" id="DS268111">
    <property type="protein sequence ID" value="KMM69237.1"/>
    <property type="molecule type" value="Genomic_DNA"/>
</dbReference>
<reference evidence="2" key="2">
    <citation type="journal article" date="2009" name="Genome Res.">
        <title>Comparative genomic analyses of the human fungal pathogens Coccidioides and their relatives.</title>
        <authorList>
            <person name="Sharpton T.J."/>
            <person name="Stajich J.E."/>
            <person name="Rounsley S.D."/>
            <person name="Gardner M.J."/>
            <person name="Wortman J.R."/>
            <person name="Jordar V.S."/>
            <person name="Maiti R."/>
            <person name="Kodira C.D."/>
            <person name="Neafsey D.E."/>
            <person name="Zeng Q."/>
            <person name="Hung C.-Y."/>
            <person name="McMahan C."/>
            <person name="Muszewska A."/>
            <person name="Grynberg M."/>
            <person name="Mandel M.A."/>
            <person name="Kellner E.M."/>
            <person name="Barker B.M."/>
            <person name="Galgiani J.N."/>
            <person name="Orbach M.J."/>
            <person name="Kirkland T.N."/>
            <person name="Cole G.T."/>
            <person name="Henn M.R."/>
            <person name="Birren B.W."/>
            <person name="Taylor J.W."/>
        </authorList>
    </citation>
    <scope>NUCLEOTIDE SEQUENCE [LARGE SCALE GENOMIC DNA]</scope>
    <source>
        <strain evidence="2">RMSCC 3488</strain>
    </source>
</reference>
<reference evidence="2" key="3">
    <citation type="journal article" date="2010" name="Genome Res.">
        <title>Population genomic sequencing of Coccidioides fungi reveals recent hybridization and transposon control.</title>
        <authorList>
            <person name="Neafsey D.E."/>
            <person name="Barker B.M."/>
            <person name="Sharpton T.J."/>
            <person name="Stajich J.E."/>
            <person name="Park D.J."/>
            <person name="Whiston E."/>
            <person name="Hung C.-Y."/>
            <person name="McMahan C."/>
            <person name="White J."/>
            <person name="Sykes S."/>
            <person name="Heiman D."/>
            <person name="Young S."/>
            <person name="Zeng Q."/>
            <person name="Abouelleil A."/>
            <person name="Aftuck L."/>
            <person name="Bessette D."/>
            <person name="Brown A."/>
            <person name="FitzGerald M."/>
            <person name="Lui A."/>
            <person name="Macdonald J.P."/>
            <person name="Priest M."/>
            <person name="Orbach M.J."/>
            <person name="Galgiani J.N."/>
            <person name="Kirkland T.N."/>
            <person name="Cole G.T."/>
            <person name="Birren B.W."/>
            <person name="Henn M.R."/>
            <person name="Taylor J.W."/>
            <person name="Rounsley S.D."/>
        </authorList>
    </citation>
    <scope>NUCLEOTIDE SEQUENCE [LARGE SCALE GENOMIC DNA]</scope>
    <source>
        <strain evidence="2">RMSCC 3488</strain>
    </source>
</reference>
<protein>
    <submittedName>
        <fullName evidence="1">Uncharacterized protein</fullName>
    </submittedName>
</protein>
<evidence type="ECO:0000313" key="2">
    <source>
        <dbReference type="Proteomes" id="UP000054567"/>
    </source>
</evidence>
<dbReference type="Proteomes" id="UP000054567">
    <property type="component" value="Unassembled WGS sequence"/>
</dbReference>
<gene>
    <name evidence="1" type="ORF">CPAG_05558</name>
</gene>
<accession>A0A0J6IC45</accession>
<organism evidence="1 2">
    <name type="scientific">Coccidioides posadasii RMSCC 3488</name>
    <dbReference type="NCBI Taxonomy" id="454284"/>
    <lineage>
        <taxon>Eukaryota</taxon>
        <taxon>Fungi</taxon>
        <taxon>Dikarya</taxon>
        <taxon>Ascomycota</taxon>
        <taxon>Pezizomycotina</taxon>
        <taxon>Eurotiomycetes</taxon>
        <taxon>Eurotiomycetidae</taxon>
        <taxon>Onygenales</taxon>
        <taxon>Onygenaceae</taxon>
        <taxon>Coccidioides</taxon>
    </lineage>
</organism>
<evidence type="ECO:0000313" key="1">
    <source>
        <dbReference type="EMBL" id="KMM69237.1"/>
    </source>
</evidence>
<dbReference type="AlphaFoldDB" id="A0A0J6IC45"/>
<sequence length="102" mass="11553">MASQIVVKKALGEGKEIEYTHTRKSHEDIASKVSNQYQFSKRYLPLSQRFMSGEYAHRLNGQLDKSGQRIREPNGVTVSKGPMRAENNHFLSQSMAMASQSH</sequence>
<reference evidence="1 2" key="1">
    <citation type="submission" date="2007-06" db="EMBL/GenBank/DDBJ databases">
        <title>The Genome Sequence of Coccidioides posadasii RMSCC_3488.</title>
        <authorList>
            <consortium name="Coccidioides Genome Resources Consortium"/>
            <consortium name="The Broad Institute Genome Sequencing Platform"/>
            <person name="Henn M.R."/>
            <person name="Sykes S."/>
            <person name="Young S."/>
            <person name="Jaffe D."/>
            <person name="Berlin A."/>
            <person name="Alvarez P."/>
            <person name="Butler J."/>
            <person name="Gnerre S."/>
            <person name="Grabherr M."/>
            <person name="Mauceli E."/>
            <person name="Brockman W."/>
            <person name="Kodira C."/>
            <person name="Alvarado L."/>
            <person name="Zeng Q."/>
            <person name="Crawford M."/>
            <person name="Antoine C."/>
            <person name="Devon K."/>
            <person name="Galgiani J."/>
            <person name="Orsborn K."/>
            <person name="Lewis M.L."/>
            <person name="Nusbaum C."/>
            <person name="Galagan J."/>
            <person name="Birren B."/>
        </authorList>
    </citation>
    <scope>NUCLEOTIDE SEQUENCE [LARGE SCALE GENOMIC DNA]</scope>
    <source>
        <strain evidence="1 2">RMSCC 3488</strain>
    </source>
</reference>